<organism evidence="1 2">
    <name type="scientific">Luteimonas salinisoli</name>
    <dbReference type="NCBI Taxonomy" id="2752307"/>
    <lineage>
        <taxon>Bacteria</taxon>
        <taxon>Pseudomonadati</taxon>
        <taxon>Pseudomonadota</taxon>
        <taxon>Gammaproteobacteria</taxon>
        <taxon>Lysobacterales</taxon>
        <taxon>Lysobacteraceae</taxon>
        <taxon>Luteimonas</taxon>
    </lineage>
</organism>
<accession>A0A853JD40</accession>
<protein>
    <submittedName>
        <fullName evidence="1">Uncharacterized protein</fullName>
    </submittedName>
</protein>
<dbReference type="EMBL" id="JACCKA010000055">
    <property type="protein sequence ID" value="NZA26537.1"/>
    <property type="molecule type" value="Genomic_DNA"/>
</dbReference>
<dbReference type="AlphaFoldDB" id="A0A853JD40"/>
<dbReference type="Proteomes" id="UP000578091">
    <property type="component" value="Unassembled WGS sequence"/>
</dbReference>
<proteinExistence type="predicted"/>
<comment type="caution">
    <text evidence="1">The sequence shown here is derived from an EMBL/GenBank/DDBJ whole genome shotgun (WGS) entry which is preliminary data.</text>
</comment>
<evidence type="ECO:0000313" key="1">
    <source>
        <dbReference type="EMBL" id="NZA26537.1"/>
    </source>
</evidence>
<evidence type="ECO:0000313" key="2">
    <source>
        <dbReference type="Proteomes" id="UP000578091"/>
    </source>
</evidence>
<reference evidence="1 2" key="1">
    <citation type="submission" date="2020-07" db="EMBL/GenBank/DDBJ databases">
        <title>Luteimonas sp. SJ-92.</title>
        <authorList>
            <person name="Huang X.-X."/>
            <person name="Xu L."/>
            <person name="Sun J.-Q."/>
        </authorList>
    </citation>
    <scope>NUCLEOTIDE SEQUENCE [LARGE SCALE GENOMIC DNA]</scope>
    <source>
        <strain evidence="1 2">SJ-92</strain>
    </source>
</reference>
<gene>
    <name evidence="1" type="ORF">H0E84_09075</name>
</gene>
<name>A0A853JD40_9GAMM</name>
<dbReference type="RefSeq" id="WP_180678327.1">
    <property type="nucleotide sequence ID" value="NZ_JACCKA010000055.1"/>
</dbReference>
<keyword evidence="2" id="KW-1185">Reference proteome</keyword>
<sequence length="87" mass="9774">MKLVTIFVVVALMLVSGGANSYELRRYSIEEKVKESDVVFLGEVEQVIDLAPNANSIRTVARFRVAGYLQGQNRIAQCGTDYPWIYC</sequence>